<evidence type="ECO:0000256" key="1">
    <source>
        <dbReference type="ARBA" id="ARBA00011040"/>
    </source>
</evidence>
<evidence type="ECO:0000259" key="2">
    <source>
        <dbReference type="Pfam" id="PF02374"/>
    </source>
</evidence>
<gene>
    <name evidence="3" type="ORF">DN745_16175</name>
</gene>
<dbReference type="RefSeq" id="WP_111336412.1">
    <property type="nucleotide sequence ID" value="NZ_CP030032.1"/>
</dbReference>
<dbReference type="Gene3D" id="3.40.50.300">
    <property type="entry name" value="P-loop containing nucleotide triphosphate hydrolases"/>
    <property type="match status" value="1"/>
</dbReference>
<accession>A0A2Z4FQ22</accession>
<dbReference type="EMBL" id="CP030032">
    <property type="protein sequence ID" value="AWV90768.1"/>
    <property type="molecule type" value="Genomic_DNA"/>
</dbReference>
<dbReference type="AlphaFoldDB" id="A0A2Z4FQ22"/>
<protein>
    <recommendedName>
        <fullName evidence="2">ArsA/GET3 Anion-transporting ATPase-like domain-containing protein</fullName>
    </recommendedName>
</protein>
<feature type="domain" description="ArsA/GET3 Anion-transporting ATPase-like" evidence="2">
    <location>
        <begin position="8"/>
        <end position="167"/>
    </location>
</feature>
<dbReference type="OrthoDB" id="5242836at2"/>
<dbReference type="Pfam" id="PF02374">
    <property type="entry name" value="ArsA_ATPase"/>
    <property type="match status" value="2"/>
</dbReference>
<reference evidence="3 4" key="1">
    <citation type="submission" date="2018-06" db="EMBL/GenBank/DDBJ databases">
        <title>Lujinxingia sediminis gen. nov. sp. nov., a new facultative anaerobic member of the class Deltaproteobacteria, and proposal of Lujinxingaceae fam. nov.</title>
        <authorList>
            <person name="Guo L.-Y."/>
            <person name="Li C.-M."/>
            <person name="Wang S."/>
            <person name="Du Z.-J."/>
        </authorList>
    </citation>
    <scope>NUCLEOTIDE SEQUENCE [LARGE SCALE GENOMIC DNA]</scope>
    <source>
        <strain evidence="3 4">FA350</strain>
    </source>
</reference>
<sequence>MIEKLEKTRLIFVTGKGGVGKSTVVATLARALAARGRRTLVVETDAFSAMPDLLGLSTLDSAAGPQAAGDNLWAENFEADECFVRTLSRFVPSKRIARAVVGNKVARVFFKAAPSVNEFVILDQIVEEVDRVEDGQKVYDHIVVDLPASGHALTFLGVPQTLKGMMKVGPIAKRAQRIAEDIRDPERTSIVAVCVPEEMPVNETIELADNLQEELGRGLSAAVVNMVHGMPVSAENADALVDLLDKLQASGEIKADAIHDKDAPALQKLLAGSALAVGWHQRDGHYLGLLKQRISASIKTLPVIYDVDSARIVDLLAAAIAKPTPA</sequence>
<dbReference type="InterPro" id="IPR025723">
    <property type="entry name" value="ArsA/GET3_ATPase-like"/>
</dbReference>
<dbReference type="PANTHER" id="PTHR10803">
    <property type="entry name" value="ARSENICAL PUMP-DRIVING ATPASE ARSENITE-TRANSLOCATING ATPASE"/>
    <property type="match status" value="1"/>
</dbReference>
<keyword evidence="4" id="KW-1185">Reference proteome</keyword>
<feature type="domain" description="ArsA/GET3 Anion-transporting ATPase-like" evidence="2">
    <location>
        <begin position="173"/>
        <end position="226"/>
    </location>
</feature>
<dbReference type="GO" id="GO:0016887">
    <property type="term" value="F:ATP hydrolysis activity"/>
    <property type="evidence" value="ECO:0007669"/>
    <property type="project" value="InterPro"/>
</dbReference>
<dbReference type="PANTHER" id="PTHR10803:SF3">
    <property type="entry name" value="ATPASE GET3"/>
    <property type="match status" value="1"/>
</dbReference>
<dbReference type="InterPro" id="IPR027417">
    <property type="entry name" value="P-loop_NTPase"/>
</dbReference>
<dbReference type="KEGG" id="bsed:DN745_16175"/>
<evidence type="ECO:0000313" key="4">
    <source>
        <dbReference type="Proteomes" id="UP000249799"/>
    </source>
</evidence>
<evidence type="ECO:0000313" key="3">
    <source>
        <dbReference type="EMBL" id="AWV90768.1"/>
    </source>
</evidence>
<organism evidence="3 4">
    <name type="scientific">Bradymonas sediminis</name>
    <dbReference type="NCBI Taxonomy" id="1548548"/>
    <lineage>
        <taxon>Bacteria</taxon>
        <taxon>Deltaproteobacteria</taxon>
        <taxon>Bradymonadales</taxon>
        <taxon>Bradymonadaceae</taxon>
        <taxon>Bradymonas</taxon>
    </lineage>
</organism>
<dbReference type="SUPFAM" id="SSF52540">
    <property type="entry name" value="P-loop containing nucleoside triphosphate hydrolases"/>
    <property type="match status" value="1"/>
</dbReference>
<dbReference type="Proteomes" id="UP000249799">
    <property type="component" value="Chromosome"/>
</dbReference>
<dbReference type="InterPro" id="IPR016300">
    <property type="entry name" value="ATPase_ArsA/GET3"/>
</dbReference>
<comment type="similarity">
    <text evidence="1">Belongs to the arsA ATPase family.</text>
</comment>
<name>A0A2Z4FQ22_9DELT</name>
<dbReference type="GO" id="GO:0005524">
    <property type="term" value="F:ATP binding"/>
    <property type="evidence" value="ECO:0007669"/>
    <property type="project" value="InterPro"/>
</dbReference>
<proteinExistence type="inferred from homology"/>